<gene>
    <name evidence="1" type="ORF">DPMN_105780</name>
</gene>
<sequence length="61" mass="6767">MGDFRLATPAVKYNTEYFMFPVIKLMKYTDDLATALSGISLYAFGEPNNSSSEKDCTDCAL</sequence>
<organism evidence="1 2">
    <name type="scientific">Dreissena polymorpha</name>
    <name type="common">Zebra mussel</name>
    <name type="synonym">Mytilus polymorpha</name>
    <dbReference type="NCBI Taxonomy" id="45954"/>
    <lineage>
        <taxon>Eukaryota</taxon>
        <taxon>Metazoa</taxon>
        <taxon>Spiralia</taxon>
        <taxon>Lophotrochozoa</taxon>
        <taxon>Mollusca</taxon>
        <taxon>Bivalvia</taxon>
        <taxon>Autobranchia</taxon>
        <taxon>Heteroconchia</taxon>
        <taxon>Euheterodonta</taxon>
        <taxon>Imparidentia</taxon>
        <taxon>Neoheterodontei</taxon>
        <taxon>Myida</taxon>
        <taxon>Dreissenoidea</taxon>
        <taxon>Dreissenidae</taxon>
        <taxon>Dreissena</taxon>
    </lineage>
</organism>
<dbReference type="AlphaFoldDB" id="A0A9D4K3U2"/>
<reference evidence="1" key="2">
    <citation type="submission" date="2020-11" db="EMBL/GenBank/DDBJ databases">
        <authorList>
            <person name="McCartney M.A."/>
            <person name="Auch B."/>
            <person name="Kono T."/>
            <person name="Mallez S."/>
            <person name="Becker A."/>
            <person name="Gohl D.M."/>
            <person name="Silverstein K.A.T."/>
            <person name="Koren S."/>
            <person name="Bechman K.B."/>
            <person name="Herman A."/>
            <person name="Abrahante J.E."/>
            <person name="Garbe J."/>
        </authorList>
    </citation>
    <scope>NUCLEOTIDE SEQUENCE</scope>
    <source>
        <strain evidence="1">Duluth1</strain>
        <tissue evidence="1">Whole animal</tissue>
    </source>
</reference>
<comment type="caution">
    <text evidence="1">The sequence shown here is derived from an EMBL/GenBank/DDBJ whole genome shotgun (WGS) entry which is preliminary data.</text>
</comment>
<keyword evidence="2" id="KW-1185">Reference proteome</keyword>
<proteinExistence type="predicted"/>
<accession>A0A9D4K3U2</accession>
<name>A0A9D4K3U2_DREPO</name>
<dbReference type="EMBL" id="JAIWYP010000004">
    <property type="protein sequence ID" value="KAH3832490.1"/>
    <property type="molecule type" value="Genomic_DNA"/>
</dbReference>
<dbReference type="Proteomes" id="UP000828390">
    <property type="component" value="Unassembled WGS sequence"/>
</dbReference>
<evidence type="ECO:0000313" key="2">
    <source>
        <dbReference type="Proteomes" id="UP000828390"/>
    </source>
</evidence>
<protein>
    <submittedName>
        <fullName evidence="1">Uncharacterized protein</fullName>
    </submittedName>
</protein>
<evidence type="ECO:0000313" key="1">
    <source>
        <dbReference type="EMBL" id="KAH3832490.1"/>
    </source>
</evidence>
<reference evidence="1" key="1">
    <citation type="journal article" date="2019" name="bioRxiv">
        <title>The Genome of the Zebra Mussel, Dreissena polymorpha: A Resource for Invasive Species Research.</title>
        <authorList>
            <person name="McCartney M.A."/>
            <person name="Auch B."/>
            <person name="Kono T."/>
            <person name="Mallez S."/>
            <person name="Zhang Y."/>
            <person name="Obille A."/>
            <person name="Becker A."/>
            <person name="Abrahante J.E."/>
            <person name="Garbe J."/>
            <person name="Badalamenti J.P."/>
            <person name="Herman A."/>
            <person name="Mangelson H."/>
            <person name="Liachko I."/>
            <person name="Sullivan S."/>
            <person name="Sone E.D."/>
            <person name="Koren S."/>
            <person name="Silverstein K.A.T."/>
            <person name="Beckman K.B."/>
            <person name="Gohl D.M."/>
        </authorList>
    </citation>
    <scope>NUCLEOTIDE SEQUENCE</scope>
    <source>
        <strain evidence="1">Duluth1</strain>
        <tissue evidence="1">Whole animal</tissue>
    </source>
</reference>